<protein>
    <recommendedName>
        <fullName evidence="3">CCHC-type domain-containing protein</fullName>
    </recommendedName>
</protein>
<organism evidence="4 5">
    <name type="scientific">Colocasia esculenta</name>
    <name type="common">Wild taro</name>
    <name type="synonym">Arum esculentum</name>
    <dbReference type="NCBI Taxonomy" id="4460"/>
    <lineage>
        <taxon>Eukaryota</taxon>
        <taxon>Viridiplantae</taxon>
        <taxon>Streptophyta</taxon>
        <taxon>Embryophyta</taxon>
        <taxon>Tracheophyta</taxon>
        <taxon>Spermatophyta</taxon>
        <taxon>Magnoliopsida</taxon>
        <taxon>Liliopsida</taxon>
        <taxon>Araceae</taxon>
        <taxon>Aroideae</taxon>
        <taxon>Colocasieae</taxon>
        <taxon>Colocasia</taxon>
    </lineage>
</organism>
<dbReference type="PANTHER" id="PTHR34676">
    <property type="entry name" value="DUF4219 DOMAIN-CONTAINING PROTEIN-RELATED"/>
    <property type="match status" value="1"/>
</dbReference>
<feature type="region of interest" description="Disordered" evidence="2">
    <location>
        <begin position="267"/>
        <end position="290"/>
    </location>
</feature>
<dbReference type="GO" id="GO:0008270">
    <property type="term" value="F:zinc ion binding"/>
    <property type="evidence" value="ECO:0007669"/>
    <property type="project" value="UniProtKB-KW"/>
</dbReference>
<dbReference type="PANTHER" id="PTHR34676:SF8">
    <property type="entry name" value="TRANSMEMBRANE PROTEIN"/>
    <property type="match status" value="1"/>
</dbReference>
<keyword evidence="1" id="KW-0479">Metal-binding</keyword>
<dbReference type="EMBL" id="NMUH01003788">
    <property type="protein sequence ID" value="MQM07092.1"/>
    <property type="molecule type" value="Genomic_DNA"/>
</dbReference>
<gene>
    <name evidence="4" type="ORF">Taro_039928</name>
</gene>
<dbReference type="InterPro" id="IPR036875">
    <property type="entry name" value="Znf_CCHC_sf"/>
</dbReference>
<comment type="caution">
    <text evidence="4">The sequence shown here is derived from an EMBL/GenBank/DDBJ whole genome shotgun (WGS) entry which is preliminary data.</text>
</comment>
<evidence type="ECO:0000256" key="1">
    <source>
        <dbReference type="PROSITE-ProRule" id="PRU00047"/>
    </source>
</evidence>
<evidence type="ECO:0000313" key="5">
    <source>
        <dbReference type="Proteomes" id="UP000652761"/>
    </source>
</evidence>
<dbReference type="Pfam" id="PF14223">
    <property type="entry name" value="Retrotran_gag_2"/>
    <property type="match status" value="1"/>
</dbReference>
<dbReference type="AlphaFoldDB" id="A0A843WAJ5"/>
<evidence type="ECO:0000259" key="3">
    <source>
        <dbReference type="PROSITE" id="PS50158"/>
    </source>
</evidence>
<dbReference type="Gene3D" id="4.10.60.10">
    <property type="entry name" value="Zinc finger, CCHC-type"/>
    <property type="match status" value="1"/>
</dbReference>
<evidence type="ECO:0000313" key="4">
    <source>
        <dbReference type="EMBL" id="MQM07092.1"/>
    </source>
</evidence>
<sequence length="390" mass="44771">MAAQGNNIEGQSVNRPPLFDGEDYPYWKTRMEYFLQGHDYQIWSIVEEGDLLVTNEKAQWTDDDRKKISLNCKAKSILCCALSKKEFNRVSACKSAMEMWEKLRITYEGTDKVKETRIDILVTQYERFQMEPGETISQMFSSFTDIINGLAGLGKTYPMGDMVRKILRSLPCSWTPKVTAIEEANDLKTMSLEKLIGSLMAHEINMERLGESSSRKKHTNALKTAEDSSEEQSEDEASSEDSEKGEALSRRLKRILAKKKKYQSGRRYFKKNKEYKKQEGRDSKKTEPICYECNKPGHLRPDCPRLKKTGQPKKSKKLHKKFKRKDMVAAWDNSSDSDNELSSISEEEDKDNLAFMANTEEKETSSVNNSSVNYNATNNVCKLSLDQCRQ</sequence>
<dbReference type="SMART" id="SM00343">
    <property type="entry name" value="ZnF_C2HC"/>
    <property type="match status" value="1"/>
</dbReference>
<keyword evidence="5" id="KW-1185">Reference proteome</keyword>
<evidence type="ECO:0000256" key="2">
    <source>
        <dbReference type="SAM" id="MobiDB-lite"/>
    </source>
</evidence>
<dbReference type="Proteomes" id="UP000652761">
    <property type="component" value="Unassembled WGS sequence"/>
</dbReference>
<dbReference type="SUPFAM" id="SSF57756">
    <property type="entry name" value="Retrovirus zinc finger-like domains"/>
    <property type="match status" value="1"/>
</dbReference>
<feature type="compositionally biased region" description="Basic and acidic residues" evidence="2">
    <location>
        <begin position="271"/>
        <end position="287"/>
    </location>
</feature>
<feature type="compositionally biased region" description="Low complexity" evidence="2">
    <location>
        <begin position="365"/>
        <end position="374"/>
    </location>
</feature>
<dbReference type="Pfam" id="PF00098">
    <property type="entry name" value="zf-CCHC"/>
    <property type="match status" value="1"/>
</dbReference>
<keyword evidence="1" id="KW-0863">Zinc-finger</keyword>
<dbReference type="GO" id="GO:0003676">
    <property type="term" value="F:nucleic acid binding"/>
    <property type="evidence" value="ECO:0007669"/>
    <property type="project" value="InterPro"/>
</dbReference>
<feature type="compositionally biased region" description="Basic residues" evidence="2">
    <location>
        <begin position="306"/>
        <end position="324"/>
    </location>
</feature>
<feature type="region of interest" description="Disordered" evidence="2">
    <location>
        <begin position="208"/>
        <end position="248"/>
    </location>
</feature>
<feature type="compositionally biased region" description="Acidic residues" evidence="2">
    <location>
        <begin position="227"/>
        <end position="240"/>
    </location>
</feature>
<proteinExistence type="predicted"/>
<dbReference type="InterPro" id="IPR001878">
    <property type="entry name" value="Znf_CCHC"/>
</dbReference>
<keyword evidence="1" id="KW-0862">Zinc</keyword>
<accession>A0A843WAJ5</accession>
<dbReference type="OrthoDB" id="7920740at2759"/>
<name>A0A843WAJ5_COLES</name>
<dbReference type="PROSITE" id="PS50158">
    <property type="entry name" value="ZF_CCHC"/>
    <property type="match status" value="1"/>
</dbReference>
<feature type="region of interest" description="Disordered" evidence="2">
    <location>
        <begin position="302"/>
        <end position="374"/>
    </location>
</feature>
<feature type="domain" description="CCHC-type" evidence="3">
    <location>
        <begin position="290"/>
        <end position="305"/>
    </location>
</feature>
<feature type="compositionally biased region" description="Acidic residues" evidence="2">
    <location>
        <begin position="335"/>
        <end position="350"/>
    </location>
</feature>
<reference evidence="4" key="1">
    <citation type="submission" date="2017-07" db="EMBL/GenBank/DDBJ databases">
        <title>Taro Niue Genome Assembly and Annotation.</title>
        <authorList>
            <person name="Atibalentja N."/>
            <person name="Keating K."/>
            <person name="Fields C.J."/>
        </authorList>
    </citation>
    <scope>NUCLEOTIDE SEQUENCE</scope>
    <source>
        <strain evidence="4">Niue_2</strain>
        <tissue evidence="4">Leaf</tissue>
    </source>
</reference>